<dbReference type="InterPro" id="IPR001296">
    <property type="entry name" value="Glyco_trans_1"/>
</dbReference>
<reference evidence="3 4" key="1">
    <citation type="submission" date="2017-01" db="EMBL/GenBank/DDBJ databases">
        <authorList>
            <person name="Mah S.A."/>
            <person name="Swanson W.J."/>
            <person name="Moy G.W."/>
            <person name="Vacquier V.D."/>
        </authorList>
    </citation>
    <scope>NUCLEOTIDE SEQUENCE [LARGE SCALE GENOMIC DNA]</scope>
    <source>
        <strain evidence="3 4">M9</strain>
    </source>
</reference>
<keyword evidence="4" id="KW-1185">Reference proteome</keyword>
<dbReference type="SUPFAM" id="SSF53756">
    <property type="entry name" value="UDP-Glycosyltransferase/glycogen phosphorylase"/>
    <property type="match status" value="1"/>
</dbReference>
<sequence length="384" mass="42276">MFELGGIIKLLILVNDLSYFLSHRLPIAQAATAEGYEVSVGHGELGGVSPELVAQLGFPTYFVPMQRGGTNPLQELRSLYSVWRLYRLLRPDLVHLVTIKPYLYGGLVARLARVRGVVSAVAGLGSVFIRSDLRSRAFRALLYPIYRMAFGHPNQRVIVQNQDDASVLINWGVLDSQKIRLLRGSGVDLTAFTQLDEPDGVPTVCFAARLLRDKGVYDFVAAARLLRERGIEARFWLAGDADTKNPTGLTESELQSLRDEGVVEVLGYQKDIPALYAKAHIVCLPSYREGLPKALVEAASASRAVVTTDVPGCRDAIVPNESGLLVPVKSPEKLADALQWLIEHPAERVAMGKAGRLLTEREFAIEKIVQGHLEIYQELLESVP</sequence>
<organism evidence="3 4">
    <name type="scientific">Ectothiorhodosinus mongolicus</name>
    <dbReference type="NCBI Taxonomy" id="233100"/>
    <lineage>
        <taxon>Bacteria</taxon>
        <taxon>Pseudomonadati</taxon>
        <taxon>Pseudomonadota</taxon>
        <taxon>Gammaproteobacteria</taxon>
        <taxon>Chromatiales</taxon>
        <taxon>Ectothiorhodospiraceae</taxon>
        <taxon>Ectothiorhodosinus</taxon>
    </lineage>
</organism>
<evidence type="ECO:0000259" key="1">
    <source>
        <dbReference type="Pfam" id="PF00534"/>
    </source>
</evidence>
<dbReference type="STRING" id="233100.SAMN05216526_0795"/>
<dbReference type="Pfam" id="PF13477">
    <property type="entry name" value="Glyco_trans_4_2"/>
    <property type="match status" value="1"/>
</dbReference>
<dbReference type="GO" id="GO:1901135">
    <property type="term" value="P:carbohydrate derivative metabolic process"/>
    <property type="evidence" value="ECO:0007669"/>
    <property type="project" value="UniProtKB-ARBA"/>
</dbReference>
<dbReference type="Pfam" id="PF00534">
    <property type="entry name" value="Glycos_transf_1"/>
    <property type="match status" value="1"/>
</dbReference>
<dbReference type="PANTHER" id="PTHR12526">
    <property type="entry name" value="GLYCOSYLTRANSFERASE"/>
    <property type="match status" value="1"/>
</dbReference>
<accession>A0A1R3VV70</accession>
<evidence type="ECO:0000259" key="2">
    <source>
        <dbReference type="Pfam" id="PF13477"/>
    </source>
</evidence>
<gene>
    <name evidence="3" type="ORF">SAMN05216526_0795</name>
</gene>
<dbReference type="Gene3D" id="3.40.50.2000">
    <property type="entry name" value="Glycogen Phosphorylase B"/>
    <property type="match status" value="2"/>
</dbReference>
<feature type="domain" description="Glycosyl transferase family 1" evidence="1">
    <location>
        <begin position="193"/>
        <end position="356"/>
    </location>
</feature>
<proteinExistence type="predicted"/>
<dbReference type="EMBL" id="FTPK01000001">
    <property type="protein sequence ID" value="SIT67211.1"/>
    <property type="molecule type" value="Genomic_DNA"/>
</dbReference>
<keyword evidence="3" id="KW-0808">Transferase</keyword>
<evidence type="ECO:0000313" key="4">
    <source>
        <dbReference type="Proteomes" id="UP000223759"/>
    </source>
</evidence>
<dbReference type="PANTHER" id="PTHR12526:SF638">
    <property type="entry name" value="SPORE COAT PROTEIN SA"/>
    <property type="match status" value="1"/>
</dbReference>
<dbReference type="CDD" id="cd03808">
    <property type="entry name" value="GT4_CapM-like"/>
    <property type="match status" value="1"/>
</dbReference>
<feature type="domain" description="Glycosyltransferase subfamily 4-like N-terminal" evidence="2">
    <location>
        <begin position="9"/>
        <end position="160"/>
    </location>
</feature>
<evidence type="ECO:0000313" key="3">
    <source>
        <dbReference type="EMBL" id="SIT67211.1"/>
    </source>
</evidence>
<dbReference type="AlphaFoldDB" id="A0A1R3VV70"/>
<dbReference type="InterPro" id="IPR028098">
    <property type="entry name" value="Glyco_trans_4-like_N"/>
</dbReference>
<dbReference type="Proteomes" id="UP000223759">
    <property type="component" value="Unassembled WGS sequence"/>
</dbReference>
<protein>
    <submittedName>
        <fullName evidence="3">Glycosyltransferase involved in cell wall bisynthesis</fullName>
    </submittedName>
</protein>
<name>A0A1R3VV70_9GAMM</name>
<dbReference type="GO" id="GO:0016757">
    <property type="term" value="F:glycosyltransferase activity"/>
    <property type="evidence" value="ECO:0007669"/>
    <property type="project" value="InterPro"/>
</dbReference>